<comment type="caution">
    <text evidence="4">The sequence shown here is derived from an EMBL/GenBank/DDBJ whole genome shotgun (WGS) entry which is preliminary data.</text>
</comment>
<dbReference type="InterPro" id="IPR036249">
    <property type="entry name" value="Thioredoxin-like_sf"/>
</dbReference>
<gene>
    <name evidence="4" type="ORF">GCM10008967_43470</name>
</gene>
<evidence type="ECO:0000256" key="1">
    <source>
        <dbReference type="ARBA" id="ARBA00010996"/>
    </source>
</evidence>
<name>A0ABN0WWB6_9BACI</name>
<dbReference type="PANTHER" id="PTHR12151">
    <property type="entry name" value="ELECTRON TRANSPORT PROTIN SCO1/SENC FAMILY MEMBER"/>
    <property type="match status" value="1"/>
</dbReference>
<evidence type="ECO:0000313" key="4">
    <source>
        <dbReference type="EMBL" id="GAA0348453.1"/>
    </source>
</evidence>
<dbReference type="PROSITE" id="PS51257">
    <property type="entry name" value="PROKAR_LIPOPROTEIN"/>
    <property type="match status" value="1"/>
</dbReference>
<reference evidence="4 5" key="1">
    <citation type="journal article" date="2019" name="Int. J. Syst. Evol. Microbiol.">
        <title>The Global Catalogue of Microorganisms (GCM) 10K type strain sequencing project: providing services to taxonomists for standard genome sequencing and annotation.</title>
        <authorList>
            <consortium name="The Broad Institute Genomics Platform"/>
            <consortium name="The Broad Institute Genome Sequencing Center for Infectious Disease"/>
            <person name="Wu L."/>
            <person name="Ma J."/>
        </authorList>
    </citation>
    <scope>NUCLEOTIDE SEQUENCE [LARGE SCALE GENOMIC DNA]</scope>
    <source>
        <strain evidence="4 5">JCM 9731</strain>
    </source>
</reference>
<dbReference type="CDD" id="cd02968">
    <property type="entry name" value="SCO"/>
    <property type="match status" value="1"/>
</dbReference>
<dbReference type="Pfam" id="PF02630">
    <property type="entry name" value="SCO1-SenC"/>
    <property type="match status" value="1"/>
</dbReference>
<protein>
    <submittedName>
        <fullName evidence="4">SCO family protein</fullName>
    </submittedName>
</protein>
<dbReference type="PANTHER" id="PTHR12151:SF25">
    <property type="entry name" value="LINALOOL DEHYDRATASE_ISOMERASE DOMAIN-CONTAINING PROTEIN"/>
    <property type="match status" value="1"/>
</dbReference>
<dbReference type="Gene3D" id="3.40.30.10">
    <property type="entry name" value="Glutaredoxin"/>
    <property type="match status" value="1"/>
</dbReference>
<dbReference type="RefSeq" id="WP_343804232.1">
    <property type="nucleotide sequence ID" value="NZ_BAAADJ010000064.1"/>
</dbReference>
<comment type="similarity">
    <text evidence="1">Belongs to the SCO1/2 family.</text>
</comment>
<sequence>MKRICALLLIGVVILVTGCSGEIPNKMDIEVSDFSFTNQDGETVTLESLEGKVWIADFIFTNCTTVCMPMTFNMSKLQEMVKEEGLENVEFVSFSVDPNYDSPEVLKAYAEQFEVDFSNWNFLTGYSQKEIINFAKESFITLVIPAPEGDDQVSHGTAFSLVDQTGKVVQQYSGSAEVPYETIIEHIKILQ</sequence>
<organism evidence="4 5">
    <name type="scientific">Bacillus carboniphilus</name>
    <dbReference type="NCBI Taxonomy" id="86663"/>
    <lineage>
        <taxon>Bacteria</taxon>
        <taxon>Bacillati</taxon>
        <taxon>Bacillota</taxon>
        <taxon>Bacilli</taxon>
        <taxon>Bacillales</taxon>
        <taxon>Bacillaceae</taxon>
        <taxon>Bacillus</taxon>
    </lineage>
</organism>
<dbReference type="EMBL" id="BAAADJ010000064">
    <property type="protein sequence ID" value="GAA0348453.1"/>
    <property type="molecule type" value="Genomic_DNA"/>
</dbReference>
<evidence type="ECO:0000313" key="5">
    <source>
        <dbReference type="Proteomes" id="UP001500782"/>
    </source>
</evidence>
<dbReference type="InterPro" id="IPR003782">
    <property type="entry name" value="SCO1/SenC"/>
</dbReference>
<dbReference type="Proteomes" id="UP001500782">
    <property type="component" value="Unassembled WGS sequence"/>
</dbReference>
<evidence type="ECO:0000256" key="2">
    <source>
        <dbReference type="ARBA" id="ARBA00023008"/>
    </source>
</evidence>
<feature type="domain" description="Thioredoxin" evidence="3">
    <location>
        <begin position="25"/>
        <end position="191"/>
    </location>
</feature>
<keyword evidence="5" id="KW-1185">Reference proteome</keyword>
<keyword evidence="2" id="KW-0186">Copper</keyword>
<dbReference type="PROSITE" id="PS51352">
    <property type="entry name" value="THIOREDOXIN_2"/>
    <property type="match status" value="1"/>
</dbReference>
<accession>A0ABN0WWB6</accession>
<proteinExistence type="inferred from homology"/>
<dbReference type="SUPFAM" id="SSF52833">
    <property type="entry name" value="Thioredoxin-like"/>
    <property type="match status" value="1"/>
</dbReference>
<dbReference type="InterPro" id="IPR013766">
    <property type="entry name" value="Thioredoxin_domain"/>
</dbReference>
<evidence type="ECO:0000259" key="3">
    <source>
        <dbReference type="PROSITE" id="PS51352"/>
    </source>
</evidence>